<organism evidence="3 4">
    <name type="scientific">Streptomyces mashuensis</name>
    <dbReference type="NCBI Taxonomy" id="33904"/>
    <lineage>
        <taxon>Bacteria</taxon>
        <taxon>Bacillati</taxon>
        <taxon>Actinomycetota</taxon>
        <taxon>Actinomycetes</taxon>
        <taxon>Kitasatosporales</taxon>
        <taxon>Streptomycetaceae</taxon>
        <taxon>Streptomyces</taxon>
    </lineage>
</organism>
<dbReference type="RefSeq" id="WP_190133154.1">
    <property type="nucleotide sequence ID" value="NZ_BNBD01000023.1"/>
</dbReference>
<feature type="domain" description="Beta-lactamase-related" evidence="2">
    <location>
        <begin position="62"/>
        <end position="383"/>
    </location>
</feature>
<name>A0A919B9F2_9ACTN</name>
<dbReference type="PANTHER" id="PTHR46825:SF7">
    <property type="entry name" value="D-ALANYL-D-ALANINE CARBOXYPEPTIDASE"/>
    <property type="match status" value="1"/>
</dbReference>
<feature type="chain" id="PRO_5037219181" evidence="1">
    <location>
        <begin position="28"/>
        <end position="412"/>
    </location>
</feature>
<reference evidence="3" key="2">
    <citation type="submission" date="2020-09" db="EMBL/GenBank/DDBJ databases">
        <authorList>
            <person name="Sun Q."/>
            <person name="Ohkuma M."/>
        </authorList>
    </citation>
    <scope>NUCLEOTIDE SEQUENCE</scope>
    <source>
        <strain evidence="3">JCM 4059</strain>
    </source>
</reference>
<evidence type="ECO:0000259" key="2">
    <source>
        <dbReference type="Pfam" id="PF00144"/>
    </source>
</evidence>
<feature type="signal peptide" evidence="1">
    <location>
        <begin position="1"/>
        <end position="27"/>
    </location>
</feature>
<dbReference type="GO" id="GO:0016787">
    <property type="term" value="F:hydrolase activity"/>
    <property type="evidence" value="ECO:0007669"/>
    <property type="project" value="UniProtKB-KW"/>
</dbReference>
<reference evidence="3" key="1">
    <citation type="journal article" date="2014" name="Int. J. Syst. Evol. Microbiol.">
        <title>Complete genome sequence of Corynebacterium casei LMG S-19264T (=DSM 44701T), isolated from a smear-ripened cheese.</title>
        <authorList>
            <consortium name="US DOE Joint Genome Institute (JGI-PGF)"/>
            <person name="Walter F."/>
            <person name="Albersmeier A."/>
            <person name="Kalinowski J."/>
            <person name="Ruckert C."/>
        </authorList>
    </citation>
    <scope>NUCLEOTIDE SEQUENCE</scope>
    <source>
        <strain evidence="3">JCM 4059</strain>
    </source>
</reference>
<dbReference type="Pfam" id="PF00144">
    <property type="entry name" value="Beta-lactamase"/>
    <property type="match status" value="1"/>
</dbReference>
<dbReference type="PANTHER" id="PTHR46825">
    <property type="entry name" value="D-ALANYL-D-ALANINE-CARBOXYPEPTIDASE/ENDOPEPTIDASE AMPH"/>
    <property type="match status" value="1"/>
</dbReference>
<dbReference type="AlphaFoldDB" id="A0A919B9F2"/>
<comment type="caution">
    <text evidence="3">The sequence shown here is derived from an EMBL/GenBank/DDBJ whole genome shotgun (WGS) entry which is preliminary data.</text>
</comment>
<sequence length="412" mass="43402">MRRSSSVALAAAMTAVAVVGTVAPAGALTGASTGRLAEVRSAADGPALNRAALREAIAVQPQDGAAGVVAEVHKDGQTWRGTSGDVVGGRRVEPGAHFRIGSISKPMEAVILLQLSAEGRVDLDGTVQHYLPGLLPEDRFTQPVTVRQLLDHTSGLPQDFEGAPDTPQDETIDRRTDSMTFDQIIRATLRPDGRPGPGPRFAPGTKQEYNSFGYRVAGKLIEEITGHSFQQEVSTRILKPLKMRNTATAVPGRSTPVPRPYLPGYLPRTSGEMVDVNEQGGLPSSMTSTTADLDRFITGLFDGRLLRPQQAVELFTVPRGADGKPLPYANGSNCNAGPAKGTACFSVGLMYSPLPDGTVLWGKTGSDPGYRSGVFASRDLTKRAVYAIGTSSSDTSGAPAVAQRLALAAFAH</sequence>
<evidence type="ECO:0000313" key="4">
    <source>
        <dbReference type="Proteomes" id="UP000638313"/>
    </source>
</evidence>
<dbReference type="Proteomes" id="UP000638313">
    <property type="component" value="Unassembled WGS sequence"/>
</dbReference>
<keyword evidence="1" id="KW-0732">Signal</keyword>
<proteinExistence type="predicted"/>
<dbReference type="SUPFAM" id="SSF56601">
    <property type="entry name" value="beta-lactamase/transpeptidase-like"/>
    <property type="match status" value="1"/>
</dbReference>
<evidence type="ECO:0000313" key="3">
    <source>
        <dbReference type="EMBL" id="GHF72811.1"/>
    </source>
</evidence>
<dbReference type="InterPro" id="IPR012338">
    <property type="entry name" value="Beta-lactam/transpept-like"/>
</dbReference>
<accession>A0A919B9F2</accession>
<gene>
    <name evidence="3" type="ORF">GCM10010218_62510</name>
</gene>
<evidence type="ECO:0000256" key="1">
    <source>
        <dbReference type="SAM" id="SignalP"/>
    </source>
</evidence>
<dbReference type="Gene3D" id="3.40.710.10">
    <property type="entry name" value="DD-peptidase/beta-lactamase superfamily"/>
    <property type="match status" value="1"/>
</dbReference>
<protein>
    <submittedName>
        <fullName evidence="3">Serine hydrolase</fullName>
    </submittedName>
</protein>
<dbReference type="InterPro" id="IPR050491">
    <property type="entry name" value="AmpC-like"/>
</dbReference>
<dbReference type="InterPro" id="IPR001466">
    <property type="entry name" value="Beta-lactam-related"/>
</dbReference>
<dbReference type="EMBL" id="BNBD01000023">
    <property type="protein sequence ID" value="GHF72811.1"/>
    <property type="molecule type" value="Genomic_DNA"/>
</dbReference>
<keyword evidence="4" id="KW-1185">Reference proteome</keyword>
<keyword evidence="3" id="KW-0378">Hydrolase</keyword>